<name>A0A7C1JAV7_9CHLR</name>
<proteinExistence type="predicted"/>
<evidence type="ECO:0000313" key="1">
    <source>
        <dbReference type="EMBL" id="HDX30244.1"/>
    </source>
</evidence>
<reference evidence="1" key="1">
    <citation type="journal article" date="2020" name="mSystems">
        <title>Genome- and Community-Level Interaction Insights into Carbon Utilization and Element Cycling Functions of Hydrothermarchaeota in Hydrothermal Sediment.</title>
        <authorList>
            <person name="Zhou Z."/>
            <person name="Liu Y."/>
            <person name="Xu W."/>
            <person name="Pan J."/>
            <person name="Luo Z.H."/>
            <person name="Li M."/>
        </authorList>
    </citation>
    <scope>NUCLEOTIDE SEQUENCE [LARGE SCALE GENOMIC DNA]</scope>
    <source>
        <strain evidence="1">SpSt-289</strain>
    </source>
</reference>
<gene>
    <name evidence="1" type="ORF">ENQ20_01990</name>
</gene>
<sequence length="510" mass="57828">MPTTSQMLAEYPDILLHALAEMRGALIESADTREQAIELLAAQLTDPTSIQMAYQEMVDYAPQVEAAIQMLLRDHGEVVEAQFSREFGAIRQMGPAKLERESPWLYPESIAELLYYNGLIGRAFKGAGQRAHTVIYIPSDVVPWLPHPQSDLTSGLPLKPSPPPSPSRMMAADDTFLLDAGTLLGFLYNEHLRLTPAGPHPEDVDRLVQRLQVPFNSGDADLNVRLALLLHIANRLGWLRREGDTVQLTQNPVAAFLDKTRAEQRRMLFDAWRSSPDWNDLCRTPELECVEAGLWRNDPLQTRNTILRLFGCLQPGAWYLQSTLLEAIRAAEPDFQRPTGDYETWYIRKSGTQEFLKGFERWDEVEGALLRFLIRGPLHWLAALDLAEPGAGRDLLLSLSAWGAQWLGHDVPAPNEQIHNQILVREDFTVTLESGVSLADRFRVERFAQWRQSYPLFVYQITQRSLKRAAERGITGARVARFLRERCRNAPSRVIAAIERFDFSEKVQAP</sequence>
<accession>A0A7C1JAV7</accession>
<organism evidence="1">
    <name type="scientific">Caldilinea aerophila</name>
    <dbReference type="NCBI Taxonomy" id="133453"/>
    <lineage>
        <taxon>Bacteria</taxon>
        <taxon>Bacillati</taxon>
        <taxon>Chloroflexota</taxon>
        <taxon>Caldilineae</taxon>
        <taxon>Caldilineales</taxon>
        <taxon>Caldilineaceae</taxon>
        <taxon>Caldilinea</taxon>
    </lineage>
</organism>
<dbReference type="AlphaFoldDB" id="A0A7C1JAV7"/>
<protein>
    <recommendedName>
        <fullName evidence="2">Helicase XPB/Ssl2 N-terminal domain-containing protein</fullName>
    </recommendedName>
</protein>
<comment type="caution">
    <text evidence="1">The sequence shown here is derived from an EMBL/GenBank/DDBJ whole genome shotgun (WGS) entry which is preliminary data.</text>
</comment>
<dbReference type="EMBL" id="DSMG01000029">
    <property type="protein sequence ID" value="HDX30244.1"/>
    <property type="molecule type" value="Genomic_DNA"/>
</dbReference>
<evidence type="ECO:0008006" key="2">
    <source>
        <dbReference type="Google" id="ProtNLM"/>
    </source>
</evidence>